<evidence type="ECO:0000256" key="2">
    <source>
        <dbReference type="ARBA" id="ARBA00001946"/>
    </source>
</evidence>
<evidence type="ECO:0000256" key="6">
    <source>
        <dbReference type="ARBA" id="ARBA00023211"/>
    </source>
</evidence>
<dbReference type="PANTHER" id="PTHR12318:SF0">
    <property type="entry name" value="ACYL-COENZYME A DIPHOSPHATASE NUDT19"/>
    <property type="match status" value="1"/>
</dbReference>
<evidence type="ECO:0000256" key="1">
    <source>
        <dbReference type="ARBA" id="ARBA00001936"/>
    </source>
</evidence>
<comment type="cofactor">
    <cofactor evidence="1">
        <name>Mn(2+)</name>
        <dbReference type="ChEBI" id="CHEBI:29035"/>
    </cofactor>
</comment>
<keyword evidence="3" id="KW-0479">Metal-binding</keyword>
<dbReference type="EMBL" id="JBHLWH010000042">
    <property type="protein sequence ID" value="MFC0249758.1"/>
    <property type="molecule type" value="Genomic_DNA"/>
</dbReference>
<sequence>MSIPYEASRTPPYPEYKAPAADPAPVRDAATVVLLRDAGGGPEAFTLTRATSMAFSAGATVFPGGRVDPGDDLPEQFWAGTDLDPWVPMLGPDPALARQLLAAAIRETFEECGVLLARPSCGRTLADPRDFEEERARLESRELSFAEFLASHRLVPDVSLLRPLSRWITPVGEPRRYDTRFFLAALPQGQEPRQASGEASAVQWMDAATALQKFRDGDTMLMPPTWAQFHHLRQFGTVTEALEAIADGAPVLPELVPDSSPLRVRFWLEDGYYADSPHHR</sequence>
<keyword evidence="5" id="KW-0460">Magnesium</keyword>
<dbReference type="PANTHER" id="PTHR12318">
    <property type="entry name" value="TESTOSTERONE-REGULATED PROTEIN RP2"/>
    <property type="match status" value="1"/>
</dbReference>
<evidence type="ECO:0000256" key="7">
    <source>
        <dbReference type="SAM" id="MobiDB-lite"/>
    </source>
</evidence>
<evidence type="ECO:0000256" key="5">
    <source>
        <dbReference type="ARBA" id="ARBA00022842"/>
    </source>
</evidence>
<feature type="domain" description="Nudix hydrolase" evidence="8">
    <location>
        <begin position="25"/>
        <end position="228"/>
    </location>
</feature>
<dbReference type="InterPro" id="IPR039121">
    <property type="entry name" value="NUDT19"/>
</dbReference>
<feature type="region of interest" description="Disordered" evidence="7">
    <location>
        <begin position="1"/>
        <end position="21"/>
    </location>
</feature>
<dbReference type="RefSeq" id="WP_378042957.1">
    <property type="nucleotide sequence ID" value="NZ_JBHLWH010000042.1"/>
</dbReference>
<dbReference type="Gene3D" id="3.90.79.10">
    <property type="entry name" value="Nucleoside Triphosphate Pyrophosphohydrolase"/>
    <property type="match status" value="1"/>
</dbReference>
<gene>
    <name evidence="9" type="ORF">ACFFIO_14730</name>
</gene>
<keyword evidence="10" id="KW-1185">Reference proteome</keyword>
<dbReference type="SUPFAM" id="SSF55811">
    <property type="entry name" value="Nudix"/>
    <property type="match status" value="1"/>
</dbReference>
<dbReference type="InterPro" id="IPR000086">
    <property type="entry name" value="NUDIX_hydrolase_dom"/>
</dbReference>
<reference evidence="9 10" key="1">
    <citation type="submission" date="2024-09" db="EMBL/GenBank/DDBJ databases">
        <authorList>
            <person name="Sun Q."/>
            <person name="Mori K."/>
        </authorList>
    </citation>
    <scope>NUCLEOTIDE SEQUENCE [LARGE SCALE GENOMIC DNA]</scope>
    <source>
        <strain evidence="9 10">CCM 7609</strain>
    </source>
</reference>
<evidence type="ECO:0000259" key="8">
    <source>
        <dbReference type="PROSITE" id="PS51462"/>
    </source>
</evidence>
<keyword evidence="6" id="KW-0464">Manganese</keyword>
<organism evidence="9 10">
    <name type="scientific">Citricoccus parietis</name>
    <dbReference type="NCBI Taxonomy" id="592307"/>
    <lineage>
        <taxon>Bacteria</taxon>
        <taxon>Bacillati</taxon>
        <taxon>Actinomycetota</taxon>
        <taxon>Actinomycetes</taxon>
        <taxon>Micrococcales</taxon>
        <taxon>Micrococcaceae</taxon>
        <taxon>Citricoccus</taxon>
    </lineage>
</organism>
<dbReference type="PROSITE" id="PS51462">
    <property type="entry name" value="NUDIX"/>
    <property type="match status" value="1"/>
</dbReference>
<evidence type="ECO:0000256" key="3">
    <source>
        <dbReference type="ARBA" id="ARBA00022723"/>
    </source>
</evidence>
<dbReference type="InterPro" id="IPR015797">
    <property type="entry name" value="NUDIX_hydrolase-like_dom_sf"/>
</dbReference>
<dbReference type="Proteomes" id="UP001589766">
    <property type="component" value="Unassembled WGS sequence"/>
</dbReference>
<accession>A0ABV6F8C1</accession>
<evidence type="ECO:0000256" key="4">
    <source>
        <dbReference type="ARBA" id="ARBA00022801"/>
    </source>
</evidence>
<dbReference type="GO" id="GO:0016787">
    <property type="term" value="F:hydrolase activity"/>
    <property type="evidence" value="ECO:0007669"/>
    <property type="project" value="UniProtKB-KW"/>
</dbReference>
<protein>
    <submittedName>
        <fullName evidence="9">NUDIX hydrolase</fullName>
    </submittedName>
</protein>
<evidence type="ECO:0000313" key="9">
    <source>
        <dbReference type="EMBL" id="MFC0249758.1"/>
    </source>
</evidence>
<comment type="caution">
    <text evidence="9">The sequence shown here is derived from an EMBL/GenBank/DDBJ whole genome shotgun (WGS) entry which is preliminary data.</text>
</comment>
<proteinExistence type="predicted"/>
<comment type="cofactor">
    <cofactor evidence="2">
        <name>Mg(2+)</name>
        <dbReference type="ChEBI" id="CHEBI:18420"/>
    </cofactor>
</comment>
<dbReference type="CDD" id="cd18870">
    <property type="entry name" value="NUDIX_AcylCoAdiphos_Nudt19"/>
    <property type="match status" value="1"/>
</dbReference>
<keyword evidence="4 9" id="KW-0378">Hydrolase</keyword>
<name>A0ABV6F8C1_9MICC</name>
<evidence type="ECO:0000313" key="10">
    <source>
        <dbReference type="Proteomes" id="UP001589766"/>
    </source>
</evidence>